<evidence type="ECO:0000313" key="3">
    <source>
        <dbReference type="Proteomes" id="UP000188627"/>
    </source>
</evidence>
<keyword evidence="1" id="KW-0812">Transmembrane</keyword>
<dbReference type="EMBL" id="MUFC01000012">
    <property type="protein sequence ID" value="OOE87026.1"/>
    <property type="molecule type" value="Genomic_DNA"/>
</dbReference>
<protein>
    <submittedName>
        <fullName evidence="2">Uncharacterized protein</fullName>
    </submittedName>
</protein>
<evidence type="ECO:0000256" key="1">
    <source>
        <dbReference type="SAM" id="Phobius"/>
    </source>
</evidence>
<gene>
    <name evidence="2" type="ORF">BZG74_11745</name>
</gene>
<feature type="transmembrane region" description="Helical" evidence="1">
    <location>
        <begin position="21"/>
        <end position="42"/>
    </location>
</feature>
<evidence type="ECO:0000313" key="2">
    <source>
        <dbReference type="EMBL" id="OOE87026.1"/>
    </source>
</evidence>
<name>A0ABX3KE75_9GAMM</name>
<keyword evidence="1" id="KW-1133">Transmembrane helix</keyword>
<keyword evidence="1" id="KW-0472">Membrane</keyword>
<dbReference type="Proteomes" id="UP000188627">
    <property type="component" value="Unassembled WGS sequence"/>
</dbReference>
<feature type="transmembrane region" description="Helical" evidence="1">
    <location>
        <begin position="54"/>
        <end position="74"/>
    </location>
</feature>
<organism evidence="2 3">
    <name type="scientific">Salinivibrio sharmensis</name>
    <dbReference type="NCBI Taxonomy" id="390883"/>
    <lineage>
        <taxon>Bacteria</taxon>
        <taxon>Pseudomonadati</taxon>
        <taxon>Pseudomonadota</taxon>
        <taxon>Gammaproteobacteria</taxon>
        <taxon>Vibrionales</taxon>
        <taxon>Vibrionaceae</taxon>
        <taxon>Salinivibrio</taxon>
    </lineage>
</organism>
<accession>A0ABX3KE75</accession>
<reference evidence="3" key="1">
    <citation type="submission" date="2017-01" db="EMBL/GenBank/DDBJ databases">
        <title>Draft genome of the species Salinivibrio sharmensis.</title>
        <authorList>
            <person name="Lopez-Hermoso C."/>
            <person name="De La Haba R."/>
            <person name="Sanchez-Porro C."/>
            <person name="Ventosa A."/>
        </authorList>
    </citation>
    <scope>NUCLEOTIDE SEQUENCE [LARGE SCALE GENOMIC DNA]</scope>
    <source>
        <strain evidence="3">CBH463</strain>
    </source>
</reference>
<sequence>MVKFSECLISSVQKLSESSAIFLLRIIVAISSAILTPLIIATKTLLLKPLPEEHVSYVIFMLGVLGFFLGLLLFKGFHTLISVCIVKTSNIKTSLVEPPSKEDKKSEKIEHYLNVKDTLSEREKEILMAASLMDIQLNSLALDGAIKTLIERGFLFEITNSQSNHYIMRIDESIKDTVHEEAVCLYSEKVDYLRMRHGDTLNDLVELFNKNNHGEIYPKHPLRPALMNSAITMATTELCDIENTMENNEQVLNACLDQRFKAILEKESGVELKREVKVPFPMFNG</sequence>
<keyword evidence="3" id="KW-1185">Reference proteome</keyword>
<dbReference type="RefSeq" id="WP_077772765.1">
    <property type="nucleotide sequence ID" value="NZ_MUFC01000012.1"/>
</dbReference>
<proteinExistence type="predicted"/>
<comment type="caution">
    <text evidence="2">The sequence shown here is derived from an EMBL/GenBank/DDBJ whole genome shotgun (WGS) entry which is preliminary data.</text>
</comment>